<feature type="transmembrane region" description="Helical" evidence="9">
    <location>
        <begin position="170"/>
        <end position="190"/>
    </location>
</feature>
<feature type="transmembrane region" description="Helical" evidence="9">
    <location>
        <begin position="116"/>
        <end position="133"/>
    </location>
</feature>
<dbReference type="PANTHER" id="PTHR24421:SF37">
    <property type="entry name" value="SENSOR HISTIDINE KINASE NARS"/>
    <property type="match status" value="1"/>
</dbReference>
<evidence type="ECO:0000256" key="3">
    <source>
        <dbReference type="ARBA" id="ARBA00022679"/>
    </source>
</evidence>
<organism evidence="11 12">
    <name type="scientific">Microlunatus phosphovorus (strain ATCC 700054 / DSM 10555 / JCM 9379 / NBRC 101784 / NCIMB 13414 / VKM Ac-1990 / NM-1)</name>
    <dbReference type="NCBI Taxonomy" id="1032480"/>
    <lineage>
        <taxon>Bacteria</taxon>
        <taxon>Bacillati</taxon>
        <taxon>Actinomycetota</taxon>
        <taxon>Actinomycetes</taxon>
        <taxon>Propionibacteriales</taxon>
        <taxon>Propionibacteriaceae</taxon>
        <taxon>Microlunatus</taxon>
    </lineage>
</organism>
<keyword evidence="7" id="KW-0902">Two-component regulatory system</keyword>
<dbReference type="InterPro" id="IPR011712">
    <property type="entry name" value="Sig_transdc_His_kin_sub3_dim/P"/>
</dbReference>
<keyword evidence="4 9" id="KW-0812">Transmembrane</keyword>
<feature type="transmembrane region" description="Helical" evidence="9">
    <location>
        <begin position="202"/>
        <end position="219"/>
    </location>
</feature>
<keyword evidence="12" id="KW-1185">Reference proteome</keyword>
<keyword evidence="2" id="KW-1003">Cell membrane</keyword>
<dbReference type="SUPFAM" id="SSF55874">
    <property type="entry name" value="ATPase domain of HSP90 chaperone/DNA topoisomerase II/histidine kinase"/>
    <property type="match status" value="1"/>
</dbReference>
<feature type="transmembrane region" description="Helical" evidence="9">
    <location>
        <begin position="73"/>
        <end position="96"/>
    </location>
</feature>
<dbReference type="AlphaFoldDB" id="F5XJW2"/>
<dbReference type="GO" id="GO:0005886">
    <property type="term" value="C:plasma membrane"/>
    <property type="evidence" value="ECO:0007669"/>
    <property type="project" value="UniProtKB-SubCell"/>
</dbReference>
<dbReference type="Pfam" id="PF07730">
    <property type="entry name" value="HisKA_3"/>
    <property type="match status" value="1"/>
</dbReference>
<dbReference type="STRING" id="1032480.MLP_04440"/>
<sequence>MSETPSRRTSSHRVALIIAVVGGLLLVCCLGLTWLAWSAGEPLNAYAVTNPFIGVGYLVPAVLIGWHRPRNALVLVLAVGAIGHLLAGIGLGGYIWGSAVGWPPWLVGTCLQLMGIAWKLGLGPPFALLLLLFPDGRLPSPRWWWLVWATLGALLIGVVGWYAAPDSYAVNTVIQLADLTVTVAAVVSLVQRYRGGTEQVRGQILWLVLAVLVILVLNIQRAFTGRGPELLLLSFVCIPVAITIAILRYQLLDIRLVVSRAVLYGTLIAIVLAGYVGLVALTAVLLPVDLSRWGPVASAIVVALALNPVRVGLQRVVTRAFYGRRAEPQAAAVLIGERLGDADDLTEVLETARGSLRFPALTIRDLAGDVVAETGTAPEVGSRELIPLTSRGEDLGSLEVSLRTGETRLHPKDAAAIAVLAGPLALLLRERALAEALRRSRAQVVQARESERSLLHRDLHDGLGPTLTNAAFRADAAANRLENDPAGAAALLSETRIGIREALGDVRRVVYGLRPLALEELGLLGAIEEQAARAGRLPVQVSADPALGSVGPAVELAAYRIVCEAITNAQRHSTGTEVGVWLTVEDSHLLVVVQDDGAPSEGWTPGVGLRSVLERAEELGGRAEIVAGDDGWRVSAWIPCEST</sequence>
<keyword evidence="6 9" id="KW-1133">Transmembrane helix</keyword>
<dbReference type="Proteomes" id="UP000007947">
    <property type="component" value="Chromosome"/>
</dbReference>
<reference evidence="11 12" key="1">
    <citation type="submission" date="2011-05" db="EMBL/GenBank/DDBJ databases">
        <title>Whole genome sequence of Microlunatus phosphovorus NM-1.</title>
        <authorList>
            <person name="Hosoyama A."/>
            <person name="Sasaki K."/>
            <person name="Harada T."/>
            <person name="Igarashi R."/>
            <person name="Kawakoshi A."/>
            <person name="Sasagawa M."/>
            <person name="Fukada J."/>
            <person name="Nakamura S."/>
            <person name="Katano Y."/>
            <person name="Hanada S."/>
            <person name="Kamagata Y."/>
            <person name="Nakamura N."/>
            <person name="Yamazaki S."/>
            <person name="Fujita N."/>
        </authorList>
    </citation>
    <scope>NUCLEOTIDE SEQUENCE [LARGE SCALE GENOMIC DNA]</scope>
    <source>
        <strain evidence="12">ATCC 700054 / DSM 10555 / JCM 9379 / NBRC 101784 / NCIMB 13414 / VKM Ac-1990 / NM-1</strain>
    </source>
</reference>
<evidence type="ECO:0000313" key="12">
    <source>
        <dbReference type="Proteomes" id="UP000007947"/>
    </source>
</evidence>
<evidence type="ECO:0000256" key="8">
    <source>
        <dbReference type="ARBA" id="ARBA00023136"/>
    </source>
</evidence>
<gene>
    <name evidence="11" type="ordered locus">MLP_04440</name>
</gene>
<feature type="transmembrane region" description="Helical" evidence="9">
    <location>
        <begin position="231"/>
        <end position="249"/>
    </location>
</feature>
<dbReference type="PANTHER" id="PTHR24421">
    <property type="entry name" value="NITRATE/NITRITE SENSOR PROTEIN NARX-RELATED"/>
    <property type="match status" value="1"/>
</dbReference>
<dbReference type="Gene3D" id="1.20.5.1930">
    <property type="match status" value="1"/>
</dbReference>
<evidence type="ECO:0000259" key="10">
    <source>
        <dbReference type="Pfam" id="PF07730"/>
    </source>
</evidence>
<evidence type="ECO:0000256" key="5">
    <source>
        <dbReference type="ARBA" id="ARBA00022777"/>
    </source>
</evidence>
<dbReference type="Gene3D" id="3.30.565.10">
    <property type="entry name" value="Histidine kinase-like ATPase, C-terminal domain"/>
    <property type="match status" value="1"/>
</dbReference>
<feature type="transmembrane region" description="Helical" evidence="9">
    <location>
        <begin position="14"/>
        <end position="37"/>
    </location>
</feature>
<evidence type="ECO:0000256" key="2">
    <source>
        <dbReference type="ARBA" id="ARBA00022475"/>
    </source>
</evidence>
<evidence type="ECO:0000256" key="7">
    <source>
        <dbReference type="ARBA" id="ARBA00023012"/>
    </source>
</evidence>
<feature type="domain" description="Signal transduction histidine kinase subgroup 3 dimerisation and phosphoacceptor" evidence="10">
    <location>
        <begin position="451"/>
        <end position="517"/>
    </location>
</feature>
<evidence type="ECO:0000256" key="1">
    <source>
        <dbReference type="ARBA" id="ARBA00004651"/>
    </source>
</evidence>
<name>F5XJW2_MICPN</name>
<dbReference type="EMBL" id="AP012204">
    <property type="protein sequence ID" value="BAK33458.1"/>
    <property type="molecule type" value="Genomic_DNA"/>
</dbReference>
<evidence type="ECO:0000313" key="11">
    <source>
        <dbReference type="EMBL" id="BAK33458.1"/>
    </source>
</evidence>
<accession>F5XJW2</accession>
<dbReference type="GO" id="GO:0000155">
    <property type="term" value="F:phosphorelay sensor kinase activity"/>
    <property type="evidence" value="ECO:0007669"/>
    <property type="project" value="InterPro"/>
</dbReference>
<keyword evidence="3" id="KW-0808">Transferase</keyword>
<keyword evidence="8 9" id="KW-0472">Membrane</keyword>
<feature type="transmembrane region" description="Helical" evidence="9">
    <location>
        <begin position="43"/>
        <end position="66"/>
    </location>
</feature>
<dbReference type="HOGENOM" id="CLU_021898_1_0_11"/>
<dbReference type="GO" id="GO:0046983">
    <property type="term" value="F:protein dimerization activity"/>
    <property type="evidence" value="ECO:0007669"/>
    <property type="project" value="InterPro"/>
</dbReference>
<dbReference type="OrthoDB" id="144293at2"/>
<dbReference type="InterPro" id="IPR050482">
    <property type="entry name" value="Sensor_HK_TwoCompSys"/>
</dbReference>
<proteinExistence type="predicted"/>
<keyword evidence="5 11" id="KW-0418">Kinase</keyword>
<protein>
    <submittedName>
        <fullName evidence="11">Putative two-component system histidine kinase</fullName>
    </submittedName>
</protein>
<feature type="transmembrane region" description="Helical" evidence="9">
    <location>
        <begin position="145"/>
        <end position="164"/>
    </location>
</feature>
<dbReference type="KEGG" id="mph:MLP_04440"/>
<evidence type="ECO:0000256" key="4">
    <source>
        <dbReference type="ARBA" id="ARBA00022692"/>
    </source>
</evidence>
<dbReference type="CDD" id="cd16917">
    <property type="entry name" value="HATPase_UhpB-NarQ-NarX-like"/>
    <property type="match status" value="1"/>
</dbReference>
<dbReference type="eggNOG" id="COG4585">
    <property type="taxonomic scope" value="Bacteria"/>
</dbReference>
<evidence type="ECO:0000256" key="9">
    <source>
        <dbReference type="SAM" id="Phobius"/>
    </source>
</evidence>
<comment type="subcellular location">
    <subcellularLocation>
        <location evidence="1">Cell membrane</location>
        <topology evidence="1">Multi-pass membrane protein</topology>
    </subcellularLocation>
</comment>
<evidence type="ECO:0000256" key="6">
    <source>
        <dbReference type="ARBA" id="ARBA00022989"/>
    </source>
</evidence>
<dbReference type="RefSeq" id="WP_013861347.1">
    <property type="nucleotide sequence ID" value="NC_015635.1"/>
</dbReference>
<dbReference type="InterPro" id="IPR036890">
    <property type="entry name" value="HATPase_C_sf"/>
</dbReference>
<feature type="transmembrane region" description="Helical" evidence="9">
    <location>
        <begin position="261"/>
        <end position="286"/>
    </location>
</feature>